<evidence type="ECO:0000313" key="2">
    <source>
        <dbReference type="Proteomes" id="UP000321798"/>
    </source>
</evidence>
<dbReference type="OrthoDB" id="3756696at2"/>
<sequence length="483" mass="52771">MSTLRTALAADRMTVESPAWGLLRSRHAAAAIALLGEHLAGDVRRRAAPDLFERIDDDLISLRENGFELPSAARVYCDAWRADGVLVRRAVEGTREETYELSDGALVAIRFVTQLLEPRSSVTESRLTTILERLHELAVATDPRAASRLAALQAQRARIDAEIERVASGRYDVLPVDQAAEQARDLLSLAEELPADFARVRAEMEHINRSLRARLVEDVGSRGTVLDDVFRGVDHLAESDAGRSFHGFYALILDTEQVASVEDDVDSVLGRDVARALTDRQIRTLRRLLPTLQDAGGEIHDVMTAFSRSLRRFVQTDELIEHREVQRLLREAQREAVALAGMVPPFARLQVELALSSVTIDPVTALALHNPADHRTASDVHSQEGADVDWAALVEEARASEIDLAELRAAVNETIARRGAATIAEIVADVPPTQGLAGVVGLLLLAQEHATGLEGTEPLTWFSPTGVARAGRVPRMLFTVGVP</sequence>
<comment type="caution">
    <text evidence="1">The sequence shown here is derived from an EMBL/GenBank/DDBJ whole genome shotgun (WGS) entry which is preliminary data.</text>
</comment>
<organism evidence="1 2">
    <name type="scientific">Cellulomonas soli</name>
    <dbReference type="NCBI Taxonomy" id="931535"/>
    <lineage>
        <taxon>Bacteria</taxon>
        <taxon>Bacillati</taxon>
        <taxon>Actinomycetota</taxon>
        <taxon>Actinomycetes</taxon>
        <taxon>Micrococcales</taxon>
        <taxon>Cellulomonadaceae</taxon>
        <taxon>Cellulomonas</taxon>
    </lineage>
</organism>
<protein>
    <recommendedName>
        <fullName evidence="3">DUF3375 domain-containing protein</fullName>
    </recommendedName>
</protein>
<evidence type="ECO:0000313" key="1">
    <source>
        <dbReference type="EMBL" id="GEP69503.1"/>
    </source>
</evidence>
<reference evidence="1 2" key="1">
    <citation type="submission" date="2019-07" db="EMBL/GenBank/DDBJ databases">
        <title>Whole genome shotgun sequence of Cellulomonas soli NBRC 109434.</title>
        <authorList>
            <person name="Hosoyama A."/>
            <person name="Uohara A."/>
            <person name="Ohji S."/>
            <person name="Ichikawa N."/>
        </authorList>
    </citation>
    <scope>NUCLEOTIDE SEQUENCE [LARGE SCALE GENOMIC DNA]</scope>
    <source>
        <strain evidence="1 2">NBRC 109434</strain>
    </source>
</reference>
<dbReference type="Pfam" id="PF11855">
    <property type="entry name" value="DUF3375"/>
    <property type="match status" value="1"/>
</dbReference>
<dbReference type="RefSeq" id="WP_146953245.1">
    <property type="nucleotide sequence ID" value="NZ_BAABBJ010000007.1"/>
</dbReference>
<name>A0A512PE98_9CELL</name>
<dbReference type="EMBL" id="BKAL01000007">
    <property type="protein sequence ID" value="GEP69503.1"/>
    <property type="molecule type" value="Genomic_DNA"/>
</dbReference>
<accession>A0A512PE98</accession>
<dbReference type="InterPro" id="IPR021804">
    <property type="entry name" value="DUF3375"/>
</dbReference>
<dbReference type="Proteomes" id="UP000321798">
    <property type="component" value="Unassembled WGS sequence"/>
</dbReference>
<gene>
    <name evidence="1" type="ORF">CSO01_22180</name>
</gene>
<evidence type="ECO:0008006" key="3">
    <source>
        <dbReference type="Google" id="ProtNLM"/>
    </source>
</evidence>
<dbReference type="AlphaFoldDB" id="A0A512PE98"/>
<keyword evidence="2" id="KW-1185">Reference proteome</keyword>
<proteinExistence type="predicted"/>